<dbReference type="NCBIfam" id="NF009906">
    <property type="entry name" value="PRK13369.1"/>
    <property type="match status" value="1"/>
</dbReference>
<dbReference type="PRINTS" id="PR01001">
    <property type="entry name" value="FADG3PDH"/>
</dbReference>
<keyword evidence="4" id="KW-0274">FAD</keyword>
<evidence type="ECO:0000256" key="3">
    <source>
        <dbReference type="ARBA" id="ARBA00022630"/>
    </source>
</evidence>
<keyword evidence="10" id="KW-1185">Reference proteome</keyword>
<dbReference type="Gene3D" id="3.30.9.10">
    <property type="entry name" value="D-Amino Acid Oxidase, subunit A, domain 2"/>
    <property type="match status" value="1"/>
</dbReference>
<dbReference type="Pfam" id="PF16901">
    <property type="entry name" value="DAO_C"/>
    <property type="match status" value="1"/>
</dbReference>
<dbReference type="InterPro" id="IPR000447">
    <property type="entry name" value="G3P_DH_FAD-dep"/>
</dbReference>
<evidence type="ECO:0000256" key="5">
    <source>
        <dbReference type="ARBA" id="ARBA00023002"/>
    </source>
</evidence>
<dbReference type="Gene3D" id="6.10.250.1890">
    <property type="match status" value="1"/>
</dbReference>
<dbReference type="PANTHER" id="PTHR11985">
    <property type="entry name" value="GLYCEROL-3-PHOSPHATE DEHYDROGENASE"/>
    <property type="match status" value="1"/>
</dbReference>
<dbReference type="SUPFAM" id="SSF54373">
    <property type="entry name" value="FAD-linked reductases, C-terminal domain"/>
    <property type="match status" value="1"/>
</dbReference>
<comment type="caution">
    <text evidence="9">The sequence shown here is derived from an EMBL/GenBank/DDBJ whole genome shotgun (WGS) entry which is preliminary data.</text>
</comment>
<accession>A0ABV7UXW5</accession>
<dbReference type="SUPFAM" id="SSF51905">
    <property type="entry name" value="FAD/NAD(P)-binding domain"/>
    <property type="match status" value="1"/>
</dbReference>
<dbReference type="InterPro" id="IPR006076">
    <property type="entry name" value="FAD-dep_OxRdtase"/>
</dbReference>
<protein>
    <recommendedName>
        <fullName evidence="6">Glycerol-3-phosphate dehydrogenase</fullName>
        <ecNumber evidence="6">1.1.5.3</ecNumber>
    </recommendedName>
</protein>
<feature type="domain" description="Alpha-glycerophosphate oxidase C-terminal" evidence="8">
    <location>
        <begin position="390"/>
        <end position="497"/>
    </location>
</feature>
<proteinExistence type="inferred from homology"/>
<evidence type="ECO:0000313" key="9">
    <source>
        <dbReference type="EMBL" id="MFC3669960.1"/>
    </source>
</evidence>
<feature type="domain" description="FAD dependent oxidoreductase" evidence="7">
    <location>
        <begin position="11"/>
        <end position="331"/>
    </location>
</feature>
<comment type="similarity">
    <text evidence="2 6">Belongs to the FAD-dependent glycerol-3-phosphate dehydrogenase family.</text>
</comment>
<dbReference type="NCBIfam" id="NF008899">
    <property type="entry name" value="PRK12266.1"/>
    <property type="match status" value="1"/>
</dbReference>
<gene>
    <name evidence="9" type="ORF">ACFOOT_00845</name>
</gene>
<dbReference type="EMBL" id="JBHRYE010000002">
    <property type="protein sequence ID" value="MFC3669960.1"/>
    <property type="molecule type" value="Genomic_DNA"/>
</dbReference>
<dbReference type="GO" id="GO:0004368">
    <property type="term" value="F:glycerol-3-phosphate dehydrogenase (quinone) activity"/>
    <property type="evidence" value="ECO:0007669"/>
    <property type="project" value="UniProtKB-EC"/>
</dbReference>
<dbReference type="Gene3D" id="3.50.50.60">
    <property type="entry name" value="FAD/NAD(P)-binding domain"/>
    <property type="match status" value="1"/>
</dbReference>
<sequence>MTTSQATGAYDLLVVGGGINGAGIARDAAGRGLSVLLVEQEDLASHTSAASTKLIHGGLRYLEYGEFRLVREALIERERLLGMAPHIIWPLRFVLPQLHSPRPAWMVRLGLFLYDHIGGRKALPATQTVDLARSPLGEGVKPAARKAFVYSDCWVEDSRLVVLNAMDAAARGARIETRTRLVSARRSGPLWQATIAHQGEERVVEARALVNAAGPWVEDVLQRSAGARQDRGVRLIKGSHIVVPRLYPGDHAFLLQNPDRRVVFAIPYEGVYTLVGTTDEAWTGPPAHASIAEHETAYLCETVSAYFDRAVTPADVVWSYAGIRPLYDDHAANASAVTRDYVLDLDAAEGQAPMLSVFGGKITTFRKLAEHAMGRLAPFFPQAGPAWTGGAALPGGDIPAADFEAFLDRLTQDYPGLPLPLLRRLARAYGTRARLVLGEARSSQDLGPDLGGGLHAAELAYLVEHEWARSAQDVLWRRSKLGLHAPAEAAPAIEAWIAAYTRVPA</sequence>
<dbReference type="Gene3D" id="1.10.8.870">
    <property type="entry name" value="Alpha-glycerophosphate oxidase, cap domain"/>
    <property type="match status" value="1"/>
</dbReference>
<evidence type="ECO:0000259" key="7">
    <source>
        <dbReference type="Pfam" id="PF01266"/>
    </source>
</evidence>
<organism evidence="9 10">
    <name type="scientific">Novosphingobium pokkalii</name>
    <dbReference type="NCBI Taxonomy" id="1770194"/>
    <lineage>
        <taxon>Bacteria</taxon>
        <taxon>Pseudomonadati</taxon>
        <taxon>Pseudomonadota</taxon>
        <taxon>Alphaproteobacteria</taxon>
        <taxon>Sphingomonadales</taxon>
        <taxon>Sphingomonadaceae</taxon>
        <taxon>Novosphingobium</taxon>
    </lineage>
</organism>
<comment type="catalytic activity">
    <reaction evidence="6">
        <text>a quinone + sn-glycerol 3-phosphate = dihydroxyacetone phosphate + a quinol</text>
        <dbReference type="Rhea" id="RHEA:18977"/>
        <dbReference type="ChEBI" id="CHEBI:24646"/>
        <dbReference type="ChEBI" id="CHEBI:57597"/>
        <dbReference type="ChEBI" id="CHEBI:57642"/>
        <dbReference type="ChEBI" id="CHEBI:132124"/>
        <dbReference type="EC" id="1.1.5.3"/>
    </reaction>
</comment>
<dbReference type="InterPro" id="IPR036188">
    <property type="entry name" value="FAD/NAD-bd_sf"/>
</dbReference>
<evidence type="ECO:0000256" key="4">
    <source>
        <dbReference type="ARBA" id="ARBA00022827"/>
    </source>
</evidence>
<name>A0ABV7UXW5_9SPHN</name>
<keyword evidence="3 6" id="KW-0285">Flavoprotein</keyword>
<dbReference type="EC" id="1.1.5.3" evidence="6"/>
<evidence type="ECO:0000259" key="8">
    <source>
        <dbReference type="Pfam" id="PF16901"/>
    </source>
</evidence>
<evidence type="ECO:0000256" key="1">
    <source>
        <dbReference type="ARBA" id="ARBA00001974"/>
    </source>
</evidence>
<dbReference type="PROSITE" id="PS00977">
    <property type="entry name" value="FAD_G3PDH_1"/>
    <property type="match status" value="1"/>
</dbReference>
<reference evidence="10" key="1">
    <citation type="journal article" date="2019" name="Int. J. Syst. Evol. Microbiol.">
        <title>The Global Catalogue of Microorganisms (GCM) 10K type strain sequencing project: providing services to taxonomists for standard genome sequencing and annotation.</title>
        <authorList>
            <consortium name="The Broad Institute Genomics Platform"/>
            <consortium name="The Broad Institute Genome Sequencing Center for Infectious Disease"/>
            <person name="Wu L."/>
            <person name="Ma J."/>
        </authorList>
    </citation>
    <scope>NUCLEOTIDE SEQUENCE [LARGE SCALE GENOMIC DNA]</scope>
    <source>
        <strain evidence="10">KCTC 42224</strain>
    </source>
</reference>
<comment type="cofactor">
    <cofactor evidence="1 6">
        <name>FAD</name>
        <dbReference type="ChEBI" id="CHEBI:57692"/>
    </cofactor>
</comment>
<evidence type="ECO:0000313" key="10">
    <source>
        <dbReference type="Proteomes" id="UP001595683"/>
    </source>
</evidence>
<dbReference type="InterPro" id="IPR038299">
    <property type="entry name" value="DAO_C_sf"/>
</dbReference>
<evidence type="ECO:0000256" key="2">
    <source>
        <dbReference type="ARBA" id="ARBA00007330"/>
    </source>
</evidence>
<dbReference type="InterPro" id="IPR031656">
    <property type="entry name" value="DAO_C"/>
</dbReference>
<dbReference type="Pfam" id="PF01266">
    <property type="entry name" value="DAO"/>
    <property type="match status" value="1"/>
</dbReference>
<dbReference type="RefSeq" id="WP_191324461.1">
    <property type="nucleotide sequence ID" value="NZ_BMZP01000009.1"/>
</dbReference>
<dbReference type="Proteomes" id="UP001595683">
    <property type="component" value="Unassembled WGS sequence"/>
</dbReference>
<evidence type="ECO:0000256" key="6">
    <source>
        <dbReference type="RuleBase" id="RU361217"/>
    </source>
</evidence>
<dbReference type="PANTHER" id="PTHR11985:SF15">
    <property type="entry name" value="GLYCEROL-3-PHOSPHATE DEHYDROGENASE, MITOCHONDRIAL"/>
    <property type="match status" value="1"/>
</dbReference>
<keyword evidence="5 6" id="KW-0560">Oxidoreductase</keyword>